<dbReference type="InterPro" id="IPR035587">
    <property type="entry name" value="DUS-like_FMN-bd"/>
</dbReference>
<dbReference type="GO" id="GO:0017150">
    <property type="term" value="F:tRNA dihydrouridine synthase activity"/>
    <property type="evidence" value="ECO:0007669"/>
    <property type="project" value="InterPro"/>
</dbReference>
<dbReference type="EC" id="1.3.1.-" evidence="7"/>
<dbReference type="Pfam" id="PF01207">
    <property type="entry name" value="Dus"/>
    <property type="match status" value="1"/>
</dbReference>
<dbReference type="CDD" id="cd02801">
    <property type="entry name" value="DUS_like_FMN"/>
    <property type="match status" value="1"/>
</dbReference>
<evidence type="ECO:0000259" key="10">
    <source>
        <dbReference type="Pfam" id="PF01207"/>
    </source>
</evidence>
<dbReference type="SUPFAM" id="SSF51395">
    <property type="entry name" value="FMN-linked oxidoreductases"/>
    <property type="match status" value="1"/>
</dbReference>
<dbReference type="EMBL" id="CP060633">
    <property type="protein sequence ID" value="QNM02033.1"/>
    <property type="molecule type" value="Genomic_DNA"/>
</dbReference>
<dbReference type="RefSeq" id="WP_249325847.1">
    <property type="nucleotide sequence ID" value="NZ_CP060633.1"/>
</dbReference>
<dbReference type="AlphaFoldDB" id="A0A7G9FU01"/>
<feature type="binding site" evidence="9">
    <location>
        <position position="159"/>
    </location>
    <ligand>
        <name>FMN</name>
        <dbReference type="ChEBI" id="CHEBI:58210"/>
    </ligand>
</feature>
<keyword evidence="2 7" id="KW-0285">Flavoprotein</keyword>
<keyword evidence="9" id="KW-0547">Nucleotide-binding</keyword>
<proteinExistence type="inferred from homology"/>
<keyword evidence="3 7" id="KW-0288">FMN</keyword>
<dbReference type="PIRSF" id="PIRSF006621">
    <property type="entry name" value="Dus"/>
    <property type="match status" value="1"/>
</dbReference>
<keyword evidence="6 7" id="KW-0560">Oxidoreductase</keyword>
<name>A0A7G9FU01_9FIRM</name>
<reference evidence="11 12" key="1">
    <citation type="submission" date="2020-08" db="EMBL/GenBank/DDBJ databases">
        <authorList>
            <person name="Liu C."/>
            <person name="Sun Q."/>
        </authorList>
    </citation>
    <scope>NUCLEOTIDE SEQUENCE [LARGE SCALE GENOMIC DNA]</scope>
    <source>
        <strain evidence="11 12">NSJ-8</strain>
    </source>
</reference>
<dbReference type="PROSITE" id="PS01136">
    <property type="entry name" value="UPF0034"/>
    <property type="match status" value="1"/>
</dbReference>
<evidence type="ECO:0000313" key="12">
    <source>
        <dbReference type="Proteomes" id="UP000515981"/>
    </source>
</evidence>
<accession>A0A7G9FU01</accession>
<feature type="binding site" evidence="9">
    <location>
        <position position="61"/>
    </location>
    <ligand>
        <name>FMN</name>
        <dbReference type="ChEBI" id="CHEBI:58210"/>
    </ligand>
</feature>
<comment type="similarity">
    <text evidence="7">Belongs to the dus family.</text>
</comment>
<evidence type="ECO:0000256" key="6">
    <source>
        <dbReference type="ARBA" id="ARBA00023002"/>
    </source>
</evidence>
<dbReference type="Gene3D" id="3.20.20.70">
    <property type="entry name" value="Aldolase class I"/>
    <property type="match status" value="1"/>
</dbReference>
<organism evidence="11 12">
    <name type="scientific">Simiaoa sunii</name>
    <dbReference type="NCBI Taxonomy" id="2763672"/>
    <lineage>
        <taxon>Bacteria</taxon>
        <taxon>Bacillati</taxon>
        <taxon>Bacillota</taxon>
        <taxon>Clostridia</taxon>
        <taxon>Lachnospirales</taxon>
        <taxon>Lachnospiraceae</taxon>
        <taxon>Simiaoa</taxon>
    </lineage>
</organism>
<evidence type="ECO:0000256" key="2">
    <source>
        <dbReference type="ARBA" id="ARBA00022630"/>
    </source>
</evidence>
<evidence type="ECO:0000256" key="4">
    <source>
        <dbReference type="ARBA" id="ARBA00022694"/>
    </source>
</evidence>
<evidence type="ECO:0000256" key="1">
    <source>
        <dbReference type="ARBA" id="ARBA00001917"/>
    </source>
</evidence>
<feature type="active site" description="Proton donor" evidence="8">
    <location>
        <position position="91"/>
    </location>
</feature>
<keyword evidence="12" id="KW-1185">Reference proteome</keyword>
<evidence type="ECO:0000256" key="3">
    <source>
        <dbReference type="ARBA" id="ARBA00022643"/>
    </source>
</evidence>
<evidence type="ECO:0000256" key="8">
    <source>
        <dbReference type="PIRSR" id="PIRSR006621-1"/>
    </source>
</evidence>
<dbReference type="PANTHER" id="PTHR45846">
    <property type="entry name" value="TRNA-DIHYDROURIDINE(47) SYNTHASE [NAD(P)(+)]-LIKE"/>
    <property type="match status" value="1"/>
</dbReference>
<feature type="binding site" evidence="9">
    <location>
        <position position="130"/>
    </location>
    <ligand>
        <name>FMN</name>
        <dbReference type="ChEBI" id="CHEBI:58210"/>
    </ligand>
</feature>
<evidence type="ECO:0000256" key="9">
    <source>
        <dbReference type="PIRSR" id="PIRSR006621-2"/>
    </source>
</evidence>
<evidence type="ECO:0000256" key="5">
    <source>
        <dbReference type="ARBA" id="ARBA00022857"/>
    </source>
</evidence>
<dbReference type="InterPro" id="IPR001269">
    <property type="entry name" value="DUS_fam"/>
</dbReference>
<evidence type="ECO:0000313" key="11">
    <source>
        <dbReference type="EMBL" id="QNM02033.1"/>
    </source>
</evidence>
<comment type="function">
    <text evidence="7">Catalyzes the synthesis of 5,6-dihydrouridine (D), a modified base found in the D-loop of most tRNAs, via the reduction of the C5-C6 double bond in target uridines.</text>
</comment>
<dbReference type="KEGG" id="ssun:H9Q77_13255"/>
<dbReference type="GO" id="GO:0050660">
    <property type="term" value="F:flavin adenine dinucleotide binding"/>
    <property type="evidence" value="ECO:0007669"/>
    <property type="project" value="InterPro"/>
</dbReference>
<keyword evidence="4 7" id="KW-0819">tRNA processing</keyword>
<dbReference type="GO" id="GO:0003723">
    <property type="term" value="F:RNA binding"/>
    <property type="evidence" value="ECO:0007669"/>
    <property type="project" value="TreeGrafter"/>
</dbReference>
<keyword evidence="5" id="KW-0521">NADP</keyword>
<comment type="cofactor">
    <cofactor evidence="1 7 9">
        <name>FMN</name>
        <dbReference type="ChEBI" id="CHEBI:58210"/>
    </cofactor>
</comment>
<dbReference type="InterPro" id="IPR018517">
    <property type="entry name" value="tRNA_hU_synthase_CS"/>
</dbReference>
<feature type="binding site" evidence="9">
    <location>
        <begin position="215"/>
        <end position="216"/>
    </location>
    <ligand>
        <name>FMN</name>
        <dbReference type="ChEBI" id="CHEBI:58210"/>
    </ligand>
</feature>
<dbReference type="Proteomes" id="UP000515981">
    <property type="component" value="Chromosome"/>
</dbReference>
<feature type="domain" description="DUS-like FMN-binding" evidence="10">
    <location>
        <begin position="5"/>
        <end position="244"/>
    </location>
</feature>
<dbReference type="PANTHER" id="PTHR45846:SF1">
    <property type="entry name" value="TRNA-DIHYDROURIDINE(47) SYNTHASE [NAD(P)(+)]-LIKE"/>
    <property type="match status" value="1"/>
</dbReference>
<gene>
    <name evidence="11" type="ORF">H9Q77_13255</name>
</gene>
<dbReference type="InterPro" id="IPR013785">
    <property type="entry name" value="Aldolase_TIM"/>
</dbReference>
<sequence>MKYYLAPMEGLTTYNFRTNWNRCYGGMDKYFTPFISNRHMNSRERNDVLPEHNVGMYTVPQILTNKAEEFLSLAEQLAGYGYHEVNLNLGCPSGTVVARNRGAGFLGTPRELEDFLDEIFEKCPLEISIKTRIGMEYPDEWAPLLKIYQKFPMKELIIHPRLQKEGYKGTPHLEAFAEAVEALQCPLCYNGDITSPETLAHILEKLPMVDTVMIGRGILQNPGLLQQLKATSTDFDGVSLPSSEDCLDVLKEFHNSLLAGYQVIMSGDTNTLYKMKDLWTFLSRSFESPDKYVKKIRKATDVSDYKLAVNALFRECALKSENS</sequence>
<protein>
    <recommendedName>
        <fullName evidence="7">tRNA-dihydrouridine synthase</fullName>
        <ecNumber evidence="7">1.3.1.-</ecNumber>
    </recommendedName>
</protein>
<evidence type="ECO:0000256" key="7">
    <source>
        <dbReference type="PIRNR" id="PIRNR006621"/>
    </source>
</evidence>